<gene>
    <name evidence="3" type="ORF">BD626DRAFT_502242</name>
</gene>
<protein>
    <recommendedName>
        <fullName evidence="5">Phytanoyl-CoA dioxygenase</fullName>
    </recommendedName>
</protein>
<dbReference type="Proteomes" id="UP000320762">
    <property type="component" value="Unassembled WGS sequence"/>
</dbReference>
<name>A0A550C980_9AGAR</name>
<dbReference type="PANTHER" id="PTHR20883:SF51">
    <property type="entry name" value="PHYTANOYL-COA HYDROXYLASE"/>
    <property type="match status" value="1"/>
</dbReference>
<evidence type="ECO:0008006" key="5">
    <source>
        <dbReference type="Google" id="ProtNLM"/>
    </source>
</evidence>
<comment type="cofactor">
    <cofactor evidence="1">
        <name>Fe cation</name>
        <dbReference type="ChEBI" id="CHEBI:24875"/>
    </cofactor>
</comment>
<dbReference type="STRING" id="97359.A0A550C980"/>
<sequence>MTGTSSYPPSRTRSRATLSSGLLRSRRALHLLCHRHPALDSLPSQKLPHLPNAWMHYDEIDGNGRTILSRTERFADYHSGFDTLFRAPRLLAALKDLSGEEMALLKEKVNYRGPGSGGFKAHTDMADYLATVQGNHLTIMLAVEPATLENGCLEIVPGSHKIDIPTNDDMCLTSEWVEQHEWVPVPLRTGECLIFGSRLAHRSGANNSPHGRASVYATYNALSIGDKREEYYAHRRIHWPATADRIPGKDYEYGARIYAAGTPMLTVDRVAYSRFGMPVA</sequence>
<evidence type="ECO:0000256" key="1">
    <source>
        <dbReference type="ARBA" id="ARBA00001962"/>
    </source>
</evidence>
<reference evidence="3 4" key="1">
    <citation type="journal article" date="2019" name="New Phytol.">
        <title>Comparative genomics reveals unique wood-decay strategies and fruiting body development in the Schizophyllaceae.</title>
        <authorList>
            <person name="Almasi E."/>
            <person name="Sahu N."/>
            <person name="Krizsan K."/>
            <person name="Balint B."/>
            <person name="Kovacs G.M."/>
            <person name="Kiss B."/>
            <person name="Cseklye J."/>
            <person name="Drula E."/>
            <person name="Henrissat B."/>
            <person name="Nagy I."/>
            <person name="Chovatia M."/>
            <person name="Adam C."/>
            <person name="LaButti K."/>
            <person name="Lipzen A."/>
            <person name="Riley R."/>
            <person name="Grigoriev I.V."/>
            <person name="Nagy L.G."/>
        </authorList>
    </citation>
    <scope>NUCLEOTIDE SEQUENCE [LARGE SCALE GENOMIC DNA]</scope>
    <source>
        <strain evidence="3 4">NL-1724</strain>
    </source>
</reference>
<dbReference type="PANTHER" id="PTHR20883">
    <property type="entry name" value="PHYTANOYL-COA DIOXYGENASE DOMAIN CONTAINING 1"/>
    <property type="match status" value="1"/>
</dbReference>
<dbReference type="OrthoDB" id="445007at2759"/>
<dbReference type="EMBL" id="VDMD01000017">
    <property type="protein sequence ID" value="TRM61354.1"/>
    <property type="molecule type" value="Genomic_DNA"/>
</dbReference>
<evidence type="ECO:0000256" key="2">
    <source>
        <dbReference type="ARBA" id="ARBA00005830"/>
    </source>
</evidence>
<dbReference type="Pfam" id="PF05721">
    <property type="entry name" value="PhyH"/>
    <property type="match status" value="1"/>
</dbReference>
<dbReference type="SUPFAM" id="SSF51197">
    <property type="entry name" value="Clavaminate synthase-like"/>
    <property type="match status" value="1"/>
</dbReference>
<accession>A0A550C980</accession>
<dbReference type="Gene3D" id="2.60.120.620">
    <property type="entry name" value="q2cbj1_9rhob like domain"/>
    <property type="match status" value="1"/>
</dbReference>
<proteinExistence type="inferred from homology"/>
<evidence type="ECO:0000313" key="4">
    <source>
        <dbReference type="Proteomes" id="UP000320762"/>
    </source>
</evidence>
<keyword evidence="4" id="KW-1185">Reference proteome</keyword>
<dbReference type="InterPro" id="IPR008775">
    <property type="entry name" value="Phytyl_CoA_dOase-like"/>
</dbReference>
<organism evidence="3 4">
    <name type="scientific">Schizophyllum amplum</name>
    <dbReference type="NCBI Taxonomy" id="97359"/>
    <lineage>
        <taxon>Eukaryota</taxon>
        <taxon>Fungi</taxon>
        <taxon>Dikarya</taxon>
        <taxon>Basidiomycota</taxon>
        <taxon>Agaricomycotina</taxon>
        <taxon>Agaricomycetes</taxon>
        <taxon>Agaricomycetidae</taxon>
        <taxon>Agaricales</taxon>
        <taxon>Schizophyllaceae</taxon>
        <taxon>Schizophyllum</taxon>
    </lineage>
</organism>
<evidence type="ECO:0000313" key="3">
    <source>
        <dbReference type="EMBL" id="TRM61354.1"/>
    </source>
</evidence>
<comment type="similarity">
    <text evidence="2">Belongs to the PhyH family.</text>
</comment>
<dbReference type="AlphaFoldDB" id="A0A550C980"/>
<comment type="caution">
    <text evidence="3">The sequence shown here is derived from an EMBL/GenBank/DDBJ whole genome shotgun (WGS) entry which is preliminary data.</text>
</comment>